<keyword evidence="3" id="KW-1185">Reference proteome</keyword>
<accession>A0AAV2SUF9</accession>
<dbReference type="EMBL" id="CAXKWB010126279">
    <property type="protein sequence ID" value="CAL4239690.1"/>
    <property type="molecule type" value="Genomic_DNA"/>
</dbReference>
<feature type="non-terminal residue" evidence="2">
    <location>
        <position position="191"/>
    </location>
</feature>
<proteinExistence type="predicted"/>
<comment type="caution">
    <text evidence="2">The sequence shown here is derived from an EMBL/GenBank/DDBJ whole genome shotgun (WGS) entry which is preliminary data.</text>
</comment>
<name>A0AAV2SUF9_MEGNR</name>
<feature type="domain" description="VWFD" evidence="1">
    <location>
        <begin position="41"/>
        <end position="191"/>
    </location>
</feature>
<dbReference type="Proteomes" id="UP001497623">
    <property type="component" value="Unassembled WGS sequence"/>
</dbReference>
<feature type="non-terminal residue" evidence="2">
    <location>
        <position position="1"/>
    </location>
</feature>
<dbReference type="AlphaFoldDB" id="A0AAV2SUF9"/>
<evidence type="ECO:0000259" key="1">
    <source>
        <dbReference type="PROSITE" id="PS51233"/>
    </source>
</evidence>
<gene>
    <name evidence="2" type="ORF">MNOR_LOCUS40558</name>
</gene>
<evidence type="ECO:0000313" key="3">
    <source>
        <dbReference type="Proteomes" id="UP001497623"/>
    </source>
</evidence>
<dbReference type="PROSITE" id="PS51233">
    <property type="entry name" value="VWFD"/>
    <property type="match status" value="1"/>
</dbReference>
<evidence type="ECO:0000313" key="2">
    <source>
        <dbReference type="EMBL" id="CAL4239690.1"/>
    </source>
</evidence>
<organism evidence="2 3">
    <name type="scientific">Meganyctiphanes norvegica</name>
    <name type="common">Northern krill</name>
    <name type="synonym">Thysanopoda norvegica</name>
    <dbReference type="NCBI Taxonomy" id="48144"/>
    <lineage>
        <taxon>Eukaryota</taxon>
        <taxon>Metazoa</taxon>
        <taxon>Ecdysozoa</taxon>
        <taxon>Arthropoda</taxon>
        <taxon>Crustacea</taxon>
        <taxon>Multicrustacea</taxon>
        <taxon>Malacostraca</taxon>
        <taxon>Eumalacostraca</taxon>
        <taxon>Eucarida</taxon>
        <taxon>Euphausiacea</taxon>
        <taxon>Euphausiidae</taxon>
        <taxon>Meganyctiphanes</taxon>
    </lineage>
</organism>
<reference evidence="2 3" key="1">
    <citation type="submission" date="2024-05" db="EMBL/GenBank/DDBJ databases">
        <authorList>
            <person name="Wallberg A."/>
        </authorList>
    </citation>
    <scope>NUCLEOTIDE SEQUENCE [LARGE SCALE GENOMIC DNA]</scope>
</reference>
<dbReference type="InterPro" id="IPR001846">
    <property type="entry name" value="VWF_type-D"/>
</dbReference>
<protein>
    <recommendedName>
        <fullName evidence="1">VWFD domain-containing protein</fullName>
    </recommendedName>
</protein>
<sequence>GCVFGGKKYPEKAFLEESCMELQCINENWKYTEKVQHEKCGSCGIHGDTPTFITFDRHIGHGLTYYFNGVGTYVMTQNGLNNSSTFGLNPTFEQCDEDLRSCVTKFTYYEPGIEIEVTLPARNLNVYCSDPSNDPATNPLCMIKIYFALPRQIINAAPLLVEIEGSAPTLAIRRNPTGVDIRQNGGYRSIV</sequence>